<feature type="transmembrane region" description="Helical" evidence="9">
    <location>
        <begin position="396"/>
        <end position="419"/>
    </location>
</feature>
<dbReference type="Gene3D" id="2.60.40.1220">
    <property type="match status" value="1"/>
</dbReference>
<proteinExistence type="predicted"/>
<keyword evidence="6 9" id="KW-1133">Transmembrane helix</keyword>
<dbReference type="InterPro" id="IPR014756">
    <property type="entry name" value="Ig_E-set"/>
</dbReference>
<accession>A0ABQ1YVF8</accession>
<feature type="transmembrane region" description="Helical" evidence="9">
    <location>
        <begin position="160"/>
        <end position="180"/>
    </location>
</feature>
<dbReference type="InterPro" id="IPR032694">
    <property type="entry name" value="CopC/D"/>
</dbReference>
<dbReference type="InterPro" id="IPR008457">
    <property type="entry name" value="Cu-R_CopD_dom"/>
</dbReference>
<evidence type="ECO:0000256" key="4">
    <source>
        <dbReference type="ARBA" id="ARBA00022723"/>
    </source>
</evidence>
<comment type="subcellular location">
    <subcellularLocation>
        <location evidence="1">Cell membrane</location>
        <topology evidence="1">Multi-pass membrane protein</topology>
    </subcellularLocation>
</comment>
<feature type="domain" description="CopC" evidence="10">
    <location>
        <begin position="35"/>
        <end position="131"/>
    </location>
</feature>
<dbReference type="InterPro" id="IPR014755">
    <property type="entry name" value="Cu-Rt/internalin_Ig-like"/>
</dbReference>
<evidence type="ECO:0000256" key="9">
    <source>
        <dbReference type="SAM" id="Phobius"/>
    </source>
</evidence>
<dbReference type="EMBL" id="BMFT01000005">
    <property type="protein sequence ID" value="GGH37547.1"/>
    <property type="molecule type" value="Genomic_DNA"/>
</dbReference>
<dbReference type="SUPFAM" id="SSF81296">
    <property type="entry name" value="E set domains"/>
    <property type="match status" value="1"/>
</dbReference>
<evidence type="ECO:0000313" key="13">
    <source>
        <dbReference type="Proteomes" id="UP000659344"/>
    </source>
</evidence>
<evidence type="ECO:0000256" key="7">
    <source>
        <dbReference type="ARBA" id="ARBA00023008"/>
    </source>
</evidence>
<dbReference type="Proteomes" id="UP000659344">
    <property type="component" value="Unassembled WGS sequence"/>
</dbReference>
<dbReference type="Pfam" id="PF04234">
    <property type="entry name" value="CopC"/>
    <property type="match status" value="1"/>
</dbReference>
<dbReference type="InterPro" id="IPR007348">
    <property type="entry name" value="CopC_dom"/>
</dbReference>
<feature type="transmembrane region" description="Helical" evidence="9">
    <location>
        <begin position="321"/>
        <end position="341"/>
    </location>
</feature>
<organism evidence="12 13">
    <name type="scientific">Paenibacillus segetis</name>
    <dbReference type="NCBI Taxonomy" id="1325360"/>
    <lineage>
        <taxon>Bacteria</taxon>
        <taxon>Bacillati</taxon>
        <taxon>Bacillota</taxon>
        <taxon>Bacilli</taxon>
        <taxon>Bacillales</taxon>
        <taxon>Paenibacillaceae</taxon>
        <taxon>Paenibacillus</taxon>
    </lineage>
</organism>
<keyword evidence="8 9" id="KW-0472">Membrane</keyword>
<feature type="transmembrane region" description="Helical" evidence="9">
    <location>
        <begin position="431"/>
        <end position="452"/>
    </location>
</feature>
<keyword evidence="3 9" id="KW-0812">Transmembrane</keyword>
<keyword evidence="5" id="KW-0732">Signal</keyword>
<evidence type="ECO:0000256" key="3">
    <source>
        <dbReference type="ARBA" id="ARBA00022692"/>
    </source>
</evidence>
<feature type="transmembrane region" description="Helical" evidence="9">
    <location>
        <begin position="282"/>
        <end position="301"/>
    </location>
</feature>
<comment type="caution">
    <text evidence="12">The sequence shown here is derived from an EMBL/GenBank/DDBJ whole genome shotgun (WGS) entry which is preliminary data.</text>
</comment>
<evidence type="ECO:0000256" key="1">
    <source>
        <dbReference type="ARBA" id="ARBA00004651"/>
    </source>
</evidence>
<keyword evidence="13" id="KW-1185">Reference proteome</keyword>
<evidence type="ECO:0000259" key="11">
    <source>
        <dbReference type="Pfam" id="PF05425"/>
    </source>
</evidence>
<evidence type="ECO:0000259" key="10">
    <source>
        <dbReference type="Pfam" id="PF04234"/>
    </source>
</evidence>
<feature type="transmembrane region" description="Helical" evidence="9">
    <location>
        <begin position="192"/>
        <end position="213"/>
    </location>
</feature>
<feature type="transmembrane region" description="Helical" evidence="9">
    <location>
        <begin position="248"/>
        <end position="270"/>
    </location>
</feature>
<evidence type="ECO:0000256" key="5">
    <source>
        <dbReference type="ARBA" id="ARBA00022729"/>
    </source>
</evidence>
<evidence type="ECO:0000256" key="6">
    <source>
        <dbReference type="ARBA" id="ARBA00022989"/>
    </source>
</evidence>
<feature type="domain" description="Copper resistance protein D" evidence="11">
    <location>
        <begin position="358"/>
        <end position="449"/>
    </location>
</feature>
<keyword evidence="2" id="KW-1003">Cell membrane</keyword>
<evidence type="ECO:0000313" key="12">
    <source>
        <dbReference type="EMBL" id="GGH37547.1"/>
    </source>
</evidence>
<protein>
    <submittedName>
        <fullName evidence="12">Copper resistance protein</fullName>
    </submittedName>
</protein>
<evidence type="ECO:0000256" key="2">
    <source>
        <dbReference type="ARBA" id="ARBA00022475"/>
    </source>
</evidence>
<evidence type="ECO:0000256" key="8">
    <source>
        <dbReference type="ARBA" id="ARBA00023136"/>
    </source>
</evidence>
<gene>
    <name evidence="12" type="ORF">GCM10008013_45080</name>
</gene>
<sequence length="566" mass="61171">MESELILRKMWKKWSVILCLFGCLFLSLPEMLSAHAYIISSSPTDNEILTQSPDSVYVIFNEPIEAAFQSLTVIGPSGERVDQNNSSISSDNPAKLSVDLQSGLPEGVYSLKWKALSGDGHNVSGTIAFQIGNKQVGEVNQVSKNDGHSLPSWDLLLVRWLQYSGMALFIGGLIFHLFLLPHTEKIKLRGVLLPRSKVMLLLGFGLTSAGILLNLPQQAASDAGVSWSKGWNNELISETLRGTTFGEIWGYEALLLLVLSGLIFGIIARAKADSTPSIGDMIFTGLAFLCSLGILLCKAFIGHASVATWKNAAVTANFLHLSAASLWIGGLLSLAFLLPGIGRHGSKDRDLKPVYWETIGRFSLLASICVVILLATGIYGSLIYVPTPYALFHTDYGQILLAKGFLMLVMLALGLSGFLRGRRKQRSLGSGIWIEFGTGILVLFLAAILANLPTAASSPGPPILTGTAPGGYKVTVNISPNTLGMNHFKLDLQAPDGKPLQNIEQITLKLTSKEMDMGVTEITFPGDKLYEADELITMAGRWNVSVHVLLKSLDVIDLNLPLTVGH</sequence>
<reference evidence="13" key="1">
    <citation type="journal article" date="2019" name="Int. J. Syst. Evol. Microbiol.">
        <title>The Global Catalogue of Microorganisms (GCM) 10K type strain sequencing project: providing services to taxonomists for standard genome sequencing and annotation.</title>
        <authorList>
            <consortium name="The Broad Institute Genomics Platform"/>
            <consortium name="The Broad Institute Genome Sequencing Center for Infectious Disease"/>
            <person name="Wu L."/>
            <person name="Ma J."/>
        </authorList>
    </citation>
    <scope>NUCLEOTIDE SEQUENCE [LARGE SCALE GENOMIC DNA]</scope>
    <source>
        <strain evidence="13">CGMCC 1.12769</strain>
    </source>
</reference>
<feature type="transmembrane region" description="Helical" evidence="9">
    <location>
        <begin position="362"/>
        <end position="384"/>
    </location>
</feature>
<dbReference type="PANTHER" id="PTHR34820">
    <property type="entry name" value="INNER MEMBRANE PROTEIN YEBZ"/>
    <property type="match status" value="1"/>
</dbReference>
<keyword evidence="7" id="KW-0186">Copper</keyword>
<dbReference type="Pfam" id="PF05425">
    <property type="entry name" value="CopD"/>
    <property type="match status" value="1"/>
</dbReference>
<dbReference type="PANTHER" id="PTHR34820:SF4">
    <property type="entry name" value="INNER MEMBRANE PROTEIN YEBZ"/>
    <property type="match status" value="1"/>
</dbReference>
<name>A0ABQ1YVF8_9BACL</name>
<keyword evidence="4" id="KW-0479">Metal-binding</keyword>